<evidence type="ECO:0000313" key="2">
    <source>
        <dbReference type="EMBL" id="TKV61842.1"/>
    </source>
</evidence>
<accession>A0A4U6QP54</accession>
<keyword evidence="1" id="KW-0472">Membrane</keyword>
<feature type="transmembrane region" description="Helical" evidence="1">
    <location>
        <begin position="24"/>
        <end position="54"/>
    </location>
</feature>
<keyword evidence="3" id="KW-1185">Reference proteome</keyword>
<comment type="caution">
    <text evidence="2">The sequence shown here is derived from an EMBL/GenBank/DDBJ whole genome shotgun (WGS) entry which is preliminary data.</text>
</comment>
<evidence type="ECO:0000256" key="1">
    <source>
        <dbReference type="SAM" id="Phobius"/>
    </source>
</evidence>
<sequence>MTRSVTVLADRGPVYPRWSMRKRVALMTVASAWAIFLVYAALVWAVPAVLWAAVAVPPAIRWWLLGIAVGVALVLSVRAERRQLRGRR</sequence>
<dbReference type="AlphaFoldDB" id="A0A4U6QP54"/>
<gene>
    <name evidence="2" type="ORF">FDO65_09965</name>
</gene>
<evidence type="ECO:0000313" key="3">
    <source>
        <dbReference type="Proteomes" id="UP000306985"/>
    </source>
</evidence>
<name>A0A4U6QP54_9ACTN</name>
<keyword evidence="1" id="KW-1133">Transmembrane helix</keyword>
<keyword evidence="1" id="KW-0812">Transmembrane</keyword>
<dbReference type="RefSeq" id="WP_137449147.1">
    <property type="nucleotide sequence ID" value="NZ_SZZH01000001.1"/>
</dbReference>
<protein>
    <recommendedName>
        <fullName evidence="4">DUF4175 domain-containing protein</fullName>
    </recommendedName>
</protein>
<dbReference type="EMBL" id="SZZH01000001">
    <property type="protein sequence ID" value="TKV61842.1"/>
    <property type="molecule type" value="Genomic_DNA"/>
</dbReference>
<reference evidence="2 3" key="1">
    <citation type="submission" date="2019-05" db="EMBL/GenBank/DDBJ databases">
        <title>Nakamurella sp. N5BH11, whole genome shotgun sequence.</title>
        <authorList>
            <person name="Tuo L."/>
        </authorList>
    </citation>
    <scope>NUCLEOTIDE SEQUENCE [LARGE SCALE GENOMIC DNA]</scope>
    <source>
        <strain evidence="2 3">N5BH11</strain>
    </source>
</reference>
<evidence type="ECO:0008006" key="4">
    <source>
        <dbReference type="Google" id="ProtNLM"/>
    </source>
</evidence>
<organism evidence="2 3">
    <name type="scientific">Nakamurella flava</name>
    <dbReference type="NCBI Taxonomy" id="2576308"/>
    <lineage>
        <taxon>Bacteria</taxon>
        <taxon>Bacillati</taxon>
        <taxon>Actinomycetota</taxon>
        <taxon>Actinomycetes</taxon>
        <taxon>Nakamurellales</taxon>
        <taxon>Nakamurellaceae</taxon>
        <taxon>Nakamurella</taxon>
    </lineage>
</organism>
<dbReference type="Proteomes" id="UP000306985">
    <property type="component" value="Unassembled WGS sequence"/>
</dbReference>
<proteinExistence type="predicted"/>
<feature type="transmembrane region" description="Helical" evidence="1">
    <location>
        <begin position="60"/>
        <end position="79"/>
    </location>
</feature>